<dbReference type="Gene3D" id="2.60.210.10">
    <property type="entry name" value="Apoptosis, Tumor Necrosis Factor Receptor Associated Protein 2, Chain A"/>
    <property type="match status" value="1"/>
</dbReference>
<gene>
    <name evidence="3" type="ORF">BEWA_012320</name>
</gene>
<evidence type="ECO:0000313" key="3">
    <source>
        <dbReference type="EMBL" id="EKX72673.1"/>
    </source>
</evidence>
<keyword evidence="3" id="KW-0378">Hydrolase</keyword>
<dbReference type="PROSITE" id="PS00973">
    <property type="entry name" value="USP_2"/>
    <property type="match status" value="1"/>
</dbReference>
<dbReference type="Proteomes" id="UP000031512">
    <property type="component" value="Unassembled WGS sequence"/>
</dbReference>
<dbReference type="PROSITE" id="PS00972">
    <property type="entry name" value="USP_1"/>
    <property type="match status" value="1"/>
</dbReference>
<dbReference type="InterPro" id="IPR028889">
    <property type="entry name" value="USP"/>
</dbReference>
<dbReference type="VEuPathDB" id="PiroplasmaDB:BEWA_012320"/>
<dbReference type="InterPro" id="IPR050164">
    <property type="entry name" value="Peptidase_C19"/>
</dbReference>
<dbReference type="CDD" id="cd00121">
    <property type="entry name" value="MATH"/>
    <property type="match status" value="1"/>
</dbReference>
<dbReference type="STRING" id="1537102.L1LBW7"/>
<organism evidence="3 4">
    <name type="scientific">Theileria equi strain WA</name>
    <dbReference type="NCBI Taxonomy" id="1537102"/>
    <lineage>
        <taxon>Eukaryota</taxon>
        <taxon>Sar</taxon>
        <taxon>Alveolata</taxon>
        <taxon>Apicomplexa</taxon>
        <taxon>Aconoidasida</taxon>
        <taxon>Piroplasmida</taxon>
        <taxon>Theileriidae</taxon>
        <taxon>Theileria</taxon>
    </lineage>
</organism>
<reference evidence="3 4" key="1">
    <citation type="journal article" date="2012" name="BMC Genomics">
        <title>Comparative genomic analysis and phylogenetic position of Theileria equi.</title>
        <authorList>
            <person name="Kappmeyer L.S."/>
            <person name="Thiagarajan M."/>
            <person name="Herndon D.R."/>
            <person name="Ramsay J.D."/>
            <person name="Caler E."/>
            <person name="Djikeng A."/>
            <person name="Gillespie J.J."/>
            <person name="Lau A.O."/>
            <person name="Roalson E.H."/>
            <person name="Silva J.C."/>
            <person name="Silva M.G."/>
            <person name="Suarez C.E."/>
            <person name="Ueti M.W."/>
            <person name="Nene V.M."/>
            <person name="Mealey R.H."/>
            <person name="Knowles D.P."/>
            <person name="Brayton K.A."/>
        </authorList>
    </citation>
    <scope>NUCLEOTIDE SEQUENCE [LARGE SCALE GENOMIC DNA]</scope>
    <source>
        <strain evidence="3 4">WA</strain>
    </source>
</reference>
<dbReference type="InterPro" id="IPR018200">
    <property type="entry name" value="USP_CS"/>
</dbReference>
<dbReference type="InterPro" id="IPR001394">
    <property type="entry name" value="Peptidase_C19_UCH"/>
</dbReference>
<feature type="region of interest" description="Disordered" evidence="1">
    <location>
        <begin position="259"/>
        <end position="280"/>
    </location>
</feature>
<name>L1LBW7_THEEQ</name>
<dbReference type="PROSITE" id="PS50235">
    <property type="entry name" value="USP_3"/>
    <property type="match status" value="1"/>
</dbReference>
<dbReference type="PANTHER" id="PTHR24006:SF644">
    <property type="entry name" value="UBIQUITIN CARBOXYL-TERMINAL HYDROLASE 7"/>
    <property type="match status" value="1"/>
</dbReference>
<dbReference type="Gene3D" id="3.90.70.10">
    <property type="entry name" value="Cysteine proteinases"/>
    <property type="match status" value="1"/>
</dbReference>
<proteinExistence type="predicted"/>
<dbReference type="OrthoDB" id="289038at2759"/>
<dbReference type="PANTHER" id="PTHR24006">
    <property type="entry name" value="UBIQUITIN CARBOXYL-TERMINAL HYDROLASE"/>
    <property type="match status" value="1"/>
</dbReference>
<protein>
    <submittedName>
        <fullName evidence="3">Ubiquitin carboxyl-terminal hydrolase family member protein</fullName>
    </submittedName>
</protein>
<dbReference type="GO" id="GO:0031647">
    <property type="term" value="P:regulation of protein stability"/>
    <property type="evidence" value="ECO:0007669"/>
    <property type="project" value="TreeGrafter"/>
</dbReference>
<dbReference type="KEGG" id="beq:BEWA_012320"/>
<comment type="caution">
    <text evidence="3">The sequence shown here is derived from an EMBL/GenBank/DDBJ whole genome shotgun (WGS) entry which is preliminary data.</text>
</comment>
<dbReference type="Pfam" id="PF00443">
    <property type="entry name" value="UCH"/>
    <property type="match status" value="1"/>
</dbReference>
<dbReference type="InterPro" id="IPR038765">
    <property type="entry name" value="Papain-like_cys_pep_sf"/>
</dbReference>
<dbReference type="RefSeq" id="XP_004832125.1">
    <property type="nucleotide sequence ID" value="XM_004832068.1"/>
</dbReference>
<sequence length="1365" mass="157929">MHWFNGTSQSSDHQSNDIPPVQQNEVDLIVHNFKENFILPLTQYIESGEGQDKIKELHAISIYSEWKELPNFLFRIMFFPVCPHSEGGTSLSQFKISAYVEAKRKGDWPENWVCYGTRFCIFVVNHKELSSTIFKKDSFNFSKTETDRGWQGILSHLQVLENGFLNEAGDLVIRAGVYPVGAEVDRSSRDSSYNCREATGFVGLQNHGATCYMNALLQSLYSITKFRKAVYKLSFRPDEMIGTKSYEIIKRLESNTYNNAANSKNNKRKSNYSHEYEDSAHSNMDIDEDLDEKDCCTLLFEEEEEKRKVPCVGLALQNLFYNLKYAEDSPPCKELMKSFGWDSSDMFTQQDSHELLKLLLDKMEEQMKGTPVEGSVKNIFEGEMETYIECIDIEFKSSRKETFEDIQLDVQGCDNIYDSLKKLTEPELLSGDNMYEAKGHGKQRANKGIRFLKFPPVCLFLLKRFTFDLQRMDTVKLNSRFEFYKTIDLSTFCPNAGEYVLQAVSVHHGSINSGHYYAFTASDKGEWFRFDDEIVSKVSEYAVIGDNFGGEEPDCQNYFTSENNPYKSYRRPKAYNAYILIYVLKSAVDEILGDCDPIKENFQMIERCKYQEKVSETRARIKERLNKFIKIRVFERGDFENCRFLDQPFMEWTAGKILTFDKNTPTTDALLSIAQNLNQNLSSDKRLLSNFHIMGLNRQVNRFYCLSDIKTRAKITTDTLQELAELICKEFFQVYDPTLYILFVPRTLPNVLPEAHSLFVIKYFDIFSSEHSDENLICIDLVYLSPERRISQISKSVLERLIKLMESGMIASYRVGDLKRCVNHIERGVELNDEDSSIERIMQEESLHLCWYLELANNYETLAPQKVLGDQQLSNGDILICNFRPTEEMMKEMNEKENKFGLKEDFEATQPTLTASSKINPIFFFSQKYLDSINLNFRDVCVYASEFGDMREKWQSSSIREKIVSENIFNFPIYDFPSFIDCKLNKVRVKFKLYFPLESLATWVNCSNASVTDFSPVQKMGEATPEDRMNDCVVKTMDIEVDLRTPCKHVLRYVCWSMDVDPSHVLVYGSPPHLSESIGAYSFSIDDFCHRDHSLGYVQKPLSELFSKLGTIVDTRSGSDYDYDGNSSNDELAENKYGENLICISVLPEPYLEWNKKVDGDVLNFVGQIFNEKVEIVASVMGKISANSNVRDLCNIINSSFQMYTSKKFILIDCLNSVFDIVDPETQLVELPQYKNASVRNLFAAPLRFSPDWTSEEYKLIERRDCLPLTVIHQTPDHEYFGHPFQILVSPNWTLGEIKSAIKGKIDIQKKEWDRWTFYQLVDGHTRTWKSNDDKLDWEANDIKLLAEHPKPYEKSRNYGVMKIS</sequence>
<dbReference type="GeneID" id="15804308"/>
<dbReference type="SUPFAM" id="SSF54001">
    <property type="entry name" value="Cysteine proteinases"/>
    <property type="match status" value="1"/>
</dbReference>
<dbReference type="GO" id="GO:0005634">
    <property type="term" value="C:nucleus"/>
    <property type="evidence" value="ECO:0007669"/>
    <property type="project" value="TreeGrafter"/>
</dbReference>
<dbReference type="EMBL" id="ACOU01000004">
    <property type="protein sequence ID" value="EKX72673.1"/>
    <property type="molecule type" value="Genomic_DNA"/>
</dbReference>
<dbReference type="InterPro" id="IPR008974">
    <property type="entry name" value="TRAF-like"/>
</dbReference>
<evidence type="ECO:0000313" key="4">
    <source>
        <dbReference type="Proteomes" id="UP000031512"/>
    </source>
</evidence>
<dbReference type="eggNOG" id="KOG1863">
    <property type="taxonomic scope" value="Eukaryota"/>
</dbReference>
<dbReference type="GO" id="GO:0004843">
    <property type="term" value="F:cysteine-type deubiquitinase activity"/>
    <property type="evidence" value="ECO:0007669"/>
    <property type="project" value="InterPro"/>
</dbReference>
<dbReference type="GO" id="GO:0016579">
    <property type="term" value="P:protein deubiquitination"/>
    <property type="evidence" value="ECO:0007669"/>
    <property type="project" value="InterPro"/>
</dbReference>
<evidence type="ECO:0000256" key="1">
    <source>
        <dbReference type="SAM" id="MobiDB-lite"/>
    </source>
</evidence>
<feature type="domain" description="USP" evidence="2">
    <location>
        <begin position="202"/>
        <end position="585"/>
    </location>
</feature>
<evidence type="ECO:0000259" key="2">
    <source>
        <dbReference type="PROSITE" id="PS50235"/>
    </source>
</evidence>
<keyword evidence="4" id="KW-1185">Reference proteome</keyword>
<accession>L1LBW7</accession>
<dbReference type="InterPro" id="IPR002083">
    <property type="entry name" value="MATH/TRAF_dom"/>
</dbReference>
<dbReference type="GO" id="GO:0005829">
    <property type="term" value="C:cytosol"/>
    <property type="evidence" value="ECO:0007669"/>
    <property type="project" value="TreeGrafter"/>
</dbReference>